<dbReference type="PANTHER" id="PTHR42855">
    <property type="entry name" value="ABC TRANSPORTER ATP-BINDING SUBUNIT"/>
    <property type="match status" value="1"/>
</dbReference>
<sequence>MVLLTAENISKAYGVRTLFEDVNLTINERDKIGVIGVNGAGKSTFLKIISQRHQADTGEISTSKGLRIEVLDQAPELNEELTALEQVLDEGPPVFEVVRAYEKLARKMAQGDYSEALIEKMGQLGEQMDALGGWTLENDAKTILTKLGIVDLDQRIGTMSGGQRRRVALSRALIRPSDLLILDEPTNHLDVDTIEWLEDYLTNRTGGLLMVTHDRYFLERVCEVIVELADQTLHRYEGNYSTFLEKRDQRYEMLQKREDKRKNLARRELEWLRRGPKARTSKSKVRVERAHELINTTHLTEQRGDVEIDTVESRLGKKTVVLENIHKSWPRQAGGADGSEEKPEKVVIKDFSYNFARNDRLGIVGPNGAGKSTLLDIITGRTTADSGTIDVGETIVFGYYDQQSSNLDPAERVHDYILNISNKIETTEGFFTATQMLEKFLFSRERQWDVIEKLSGGERRRLYLLGQLMRSPNFLLLDEPTNDLDVETLGILEDYLDAFSGVLIVVSHDRHFLDRAVDHLLVFGEDGTIEEFPGSYSPWYEYRKEQASLEAADRKATRNAEKAAEAARQEAEQSSKSATGLSYKEKKELAACEKRIEAIEKRSAQIAEEMAANPTDHEAMRVLAEEQSALDDELMEVMERWEDLAERA</sequence>
<proteinExistence type="predicted"/>
<organism evidence="2 3">
    <name type="scientific">Bradymonas sediminis</name>
    <dbReference type="NCBI Taxonomy" id="1548548"/>
    <lineage>
        <taxon>Bacteria</taxon>
        <taxon>Deltaproteobacteria</taxon>
        <taxon>Bradymonadales</taxon>
        <taxon>Bradymonadaceae</taxon>
        <taxon>Bradymonas</taxon>
    </lineage>
</organism>
<dbReference type="Gene3D" id="3.40.50.300">
    <property type="entry name" value="P-loop containing nucleotide triphosphate hydrolases"/>
    <property type="match status" value="2"/>
</dbReference>
<protein>
    <submittedName>
        <fullName evidence="2">ABC transporter ATP-binding protein</fullName>
    </submittedName>
</protein>
<dbReference type="FunFam" id="3.40.50.300:FF:000011">
    <property type="entry name" value="Putative ABC transporter ATP-binding component"/>
    <property type="match status" value="1"/>
</dbReference>
<dbReference type="PANTHER" id="PTHR42855:SF1">
    <property type="entry name" value="ABC TRANSPORTER DOMAIN-CONTAINING PROTEIN"/>
    <property type="match status" value="1"/>
</dbReference>
<gene>
    <name evidence="2" type="ORF">DN745_00840</name>
</gene>
<dbReference type="NCBIfam" id="NF000355">
    <property type="entry name" value="ribo_prot_ABC_F"/>
    <property type="match status" value="1"/>
</dbReference>
<dbReference type="RefSeq" id="WP_111331255.1">
    <property type="nucleotide sequence ID" value="NZ_CP030032.1"/>
</dbReference>
<dbReference type="InterPro" id="IPR032524">
    <property type="entry name" value="ABC_tran_C"/>
</dbReference>
<dbReference type="Proteomes" id="UP000249799">
    <property type="component" value="Chromosome"/>
</dbReference>
<dbReference type="Pfam" id="PF16326">
    <property type="entry name" value="ABC_tran_CTD"/>
    <property type="match status" value="1"/>
</dbReference>
<evidence type="ECO:0000313" key="3">
    <source>
        <dbReference type="Proteomes" id="UP000249799"/>
    </source>
</evidence>
<dbReference type="KEGG" id="bsed:DN745_00840"/>
<feature type="compositionally biased region" description="Basic and acidic residues" evidence="1">
    <location>
        <begin position="552"/>
        <end position="573"/>
    </location>
</feature>
<dbReference type="OrthoDB" id="9808609at2"/>
<reference evidence="2 3" key="1">
    <citation type="submission" date="2018-06" db="EMBL/GenBank/DDBJ databases">
        <title>Lujinxingia sediminis gen. nov. sp. nov., a new facultative anaerobic member of the class Deltaproteobacteria, and proposal of Lujinxingaceae fam. nov.</title>
        <authorList>
            <person name="Guo L.-Y."/>
            <person name="Li C.-M."/>
            <person name="Wang S."/>
            <person name="Du Z.-J."/>
        </authorList>
    </citation>
    <scope>NUCLEOTIDE SEQUENCE [LARGE SCALE GENOMIC DNA]</scope>
    <source>
        <strain evidence="2 3">FA350</strain>
    </source>
</reference>
<dbReference type="EMBL" id="CP030032">
    <property type="protein sequence ID" value="AWV87950.1"/>
    <property type="molecule type" value="Genomic_DNA"/>
</dbReference>
<dbReference type="GO" id="GO:0005524">
    <property type="term" value="F:ATP binding"/>
    <property type="evidence" value="ECO:0007669"/>
    <property type="project" value="UniProtKB-KW"/>
</dbReference>
<dbReference type="InterPro" id="IPR017871">
    <property type="entry name" value="ABC_transporter-like_CS"/>
</dbReference>
<dbReference type="InterPro" id="IPR032781">
    <property type="entry name" value="ABC_tran_Xtn"/>
</dbReference>
<dbReference type="GO" id="GO:0003677">
    <property type="term" value="F:DNA binding"/>
    <property type="evidence" value="ECO:0007669"/>
    <property type="project" value="InterPro"/>
</dbReference>
<dbReference type="Pfam" id="PF00005">
    <property type="entry name" value="ABC_tran"/>
    <property type="match status" value="2"/>
</dbReference>
<dbReference type="GO" id="GO:0016887">
    <property type="term" value="F:ATP hydrolysis activity"/>
    <property type="evidence" value="ECO:0007669"/>
    <property type="project" value="InterPro"/>
</dbReference>
<dbReference type="AlphaFoldDB" id="A0A2Z4FGE3"/>
<feature type="region of interest" description="Disordered" evidence="1">
    <location>
        <begin position="552"/>
        <end position="582"/>
    </location>
</feature>
<dbReference type="SUPFAM" id="SSF52540">
    <property type="entry name" value="P-loop containing nucleoside triphosphate hydrolases"/>
    <property type="match status" value="2"/>
</dbReference>
<dbReference type="CDD" id="cd03221">
    <property type="entry name" value="ABCF_EF-3"/>
    <property type="match status" value="2"/>
</dbReference>
<keyword evidence="2" id="KW-0067">ATP-binding</keyword>
<dbReference type="PROSITE" id="PS50893">
    <property type="entry name" value="ABC_TRANSPORTER_2"/>
    <property type="match status" value="2"/>
</dbReference>
<accession>A0A2Z4FGE3</accession>
<dbReference type="PROSITE" id="PS00211">
    <property type="entry name" value="ABC_TRANSPORTER_1"/>
    <property type="match status" value="1"/>
</dbReference>
<dbReference type="InterPro" id="IPR003439">
    <property type="entry name" value="ABC_transporter-like_ATP-bd"/>
</dbReference>
<dbReference type="InterPro" id="IPR037118">
    <property type="entry name" value="Val-tRNA_synth_C_sf"/>
</dbReference>
<keyword evidence="3" id="KW-1185">Reference proteome</keyword>
<evidence type="ECO:0000256" key="1">
    <source>
        <dbReference type="SAM" id="MobiDB-lite"/>
    </source>
</evidence>
<dbReference type="SMART" id="SM00382">
    <property type="entry name" value="AAA"/>
    <property type="match status" value="2"/>
</dbReference>
<dbReference type="InterPro" id="IPR027417">
    <property type="entry name" value="P-loop_NTPase"/>
</dbReference>
<dbReference type="InterPro" id="IPR051309">
    <property type="entry name" value="ABCF_ATPase"/>
</dbReference>
<name>A0A2Z4FGE3_9DELT</name>
<evidence type="ECO:0000313" key="2">
    <source>
        <dbReference type="EMBL" id="AWV87950.1"/>
    </source>
</evidence>
<dbReference type="InterPro" id="IPR003593">
    <property type="entry name" value="AAA+_ATPase"/>
</dbReference>
<dbReference type="Gene3D" id="1.10.287.380">
    <property type="entry name" value="Valyl-tRNA synthetase, C-terminal domain"/>
    <property type="match status" value="1"/>
</dbReference>
<dbReference type="Pfam" id="PF12848">
    <property type="entry name" value="ABC_tran_Xtn"/>
    <property type="match status" value="1"/>
</dbReference>
<keyword evidence="2" id="KW-0547">Nucleotide-binding</keyword>